<proteinExistence type="predicted"/>
<evidence type="ECO:0000256" key="1">
    <source>
        <dbReference type="SAM" id="MobiDB-lite"/>
    </source>
</evidence>
<dbReference type="AlphaFoldDB" id="A0A540NCI1"/>
<protein>
    <submittedName>
        <fullName evidence="2">Uncharacterized protein</fullName>
    </submittedName>
</protein>
<evidence type="ECO:0000313" key="2">
    <source>
        <dbReference type="EMBL" id="TQE08755.1"/>
    </source>
</evidence>
<dbReference type="EMBL" id="VIEB01000066">
    <property type="protein sequence ID" value="TQE08755.1"/>
    <property type="molecule type" value="Genomic_DNA"/>
</dbReference>
<dbReference type="Proteomes" id="UP000315295">
    <property type="component" value="Unassembled WGS sequence"/>
</dbReference>
<comment type="caution">
    <text evidence="2">The sequence shown here is derived from an EMBL/GenBank/DDBJ whole genome shotgun (WGS) entry which is preliminary data.</text>
</comment>
<evidence type="ECO:0000313" key="3">
    <source>
        <dbReference type="Proteomes" id="UP000315295"/>
    </source>
</evidence>
<keyword evidence="3" id="KW-1185">Reference proteome</keyword>
<organism evidence="2 3">
    <name type="scientific">Malus baccata</name>
    <name type="common">Siberian crab apple</name>
    <name type="synonym">Pyrus baccata</name>
    <dbReference type="NCBI Taxonomy" id="106549"/>
    <lineage>
        <taxon>Eukaryota</taxon>
        <taxon>Viridiplantae</taxon>
        <taxon>Streptophyta</taxon>
        <taxon>Embryophyta</taxon>
        <taxon>Tracheophyta</taxon>
        <taxon>Spermatophyta</taxon>
        <taxon>Magnoliopsida</taxon>
        <taxon>eudicotyledons</taxon>
        <taxon>Gunneridae</taxon>
        <taxon>Pentapetalae</taxon>
        <taxon>rosids</taxon>
        <taxon>fabids</taxon>
        <taxon>Rosales</taxon>
        <taxon>Rosaceae</taxon>
        <taxon>Amygdaloideae</taxon>
        <taxon>Maleae</taxon>
        <taxon>Malus</taxon>
    </lineage>
</organism>
<reference evidence="2 3" key="1">
    <citation type="journal article" date="2019" name="G3 (Bethesda)">
        <title>Sequencing of a Wild Apple (Malus baccata) Genome Unravels the Differences Between Cultivated and Wild Apple Species Regarding Disease Resistance and Cold Tolerance.</title>
        <authorList>
            <person name="Chen X."/>
        </authorList>
    </citation>
    <scope>NUCLEOTIDE SEQUENCE [LARGE SCALE GENOMIC DNA]</scope>
    <source>
        <strain evidence="3">cv. Shandingzi</strain>
        <tissue evidence="2">Leaves</tissue>
    </source>
</reference>
<gene>
    <name evidence="2" type="ORF">C1H46_005603</name>
</gene>
<accession>A0A540NCI1</accession>
<name>A0A540NCI1_MALBA</name>
<sequence>MGLWTGAPADSVPNGTTKTVGADQSGGKDACTGSAAVDGNMGDSRVWWVWRRCGYVSGLQSTTLPDCRKTGHNKFEVAVIGWGFGYAGTFEWFRANILKFFFSKTNIEN</sequence>
<feature type="region of interest" description="Disordered" evidence="1">
    <location>
        <begin position="1"/>
        <end position="29"/>
    </location>
</feature>